<dbReference type="eggNOG" id="ENOG5033AFR">
    <property type="taxonomic scope" value="Bacteria"/>
</dbReference>
<feature type="domain" description="AMIN" evidence="2">
    <location>
        <begin position="213"/>
        <end position="284"/>
    </location>
</feature>
<feature type="compositionally biased region" description="Low complexity" evidence="1">
    <location>
        <begin position="101"/>
        <end position="112"/>
    </location>
</feature>
<gene>
    <name evidence="3" type="ORF">HMPREF0179_00982</name>
</gene>
<dbReference type="STRING" id="563192.HMPREF0179_00982"/>
<feature type="compositionally biased region" description="Basic and acidic residues" evidence="1">
    <location>
        <begin position="129"/>
        <end position="176"/>
    </location>
</feature>
<dbReference type="OrthoDB" id="5457863at2"/>
<dbReference type="AlphaFoldDB" id="E5Y471"/>
<feature type="region of interest" description="Disordered" evidence="1">
    <location>
        <begin position="30"/>
        <end position="176"/>
    </location>
</feature>
<dbReference type="Gene3D" id="2.60.40.3500">
    <property type="match status" value="1"/>
</dbReference>
<accession>E5Y471</accession>
<dbReference type="EMBL" id="ADCP02000001">
    <property type="protein sequence ID" value="EFV45271.1"/>
    <property type="molecule type" value="Genomic_DNA"/>
</dbReference>
<dbReference type="InterPro" id="IPR021731">
    <property type="entry name" value="AMIN_dom"/>
</dbReference>
<evidence type="ECO:0000259" key="2">
    <source>
        <dbReference type="Pfam" id="PF11741"/>
    </source>
</evidence>
<comment type="caution">
    <text evidence="3">The sequence shown here is derived from an EMBL/GenBank/DDBJ whole genome shotgun (WGS) entry which is preliminary data.</text>
</comment>
<reference evidence="3 4" key="2">
    <citation type="submission" date="2013-04" db="EMBL/GenBank/DDBJ databases">
        <title>The Genome Sequence of Bilophila wadsworthia 3_1_6.</title>
        <authorList>
            <consortium name="The Broad Institute Genomics Platform"/>
            <person name="Earl A."/>
            <person name="Ward D."/>
            <person name="Feldgarden M."/>
            <person name="Gevers D."/>
            <person name="Sibley C."/>
            <person name="Strauss J."/>
            <person name="Allen-Vercoe E."/>
            <person name="Walker B."/>
            <person name="Young S."/>
            <person name="Zeng Q."/>
            <person name="Gargeya S."/>
            <person name="Fitzgerald M."/>
            <person name="Haas B."/>
            <person name="Abouelleil A."/>
            <person name="Allen A.W."/>
            <person name="Alvarado L."/>
            <person name="Arachchi H.M."/>
            <person name="Berlin A.M."/>
            <person name="Chapman S.B."/>
            <person name="Gainer-Dewar J."/>
            <person name="Goldberg J."/>
            <person name="Griggs A."/>
            <person name="Gujja S."/>
            <person name="Hansen M."/>
            <person name="Howarth C."/>
            <person name="Imamovic A."/>
            <person name="Ireland A."/>
            <person name="Larimer J."/>
            <person name="McCowan C."/>
            <person name="Murphy C."/>
            <person name="Pearson M."/>
            <person name="Poon T.W."/>
            <person name="Priest M."/>
            <person name="Roberts A."/>
            <person name="Saif S."/>
            <person name="Shea T."/>
            <person name="Sisk P."/>
            <person name="Sykes S."/>
            <person name="Wortman J."/>
            <person name="Nusbaum C."/>
            <person name="Birren B."/>
        </authorList>
    </citation>
    <scope>NUCLEOTIDE SEQUENCE [LARGE SCALE GENOMIC DNA]</scope>
    <source>
        <strain evidence="3 4">3_1_6</strain>
    </source>
</reference>
<dbReference type="HOGENOM" id="CLU_926628_0_0_7"/>
<evidence type="ECO:0000313" key="3">
    <source>
        <dbReference type="EMBL" id="EFV45271.1"/>
    </source>
</evidence>
<evidence type="ECO:0000256" key="1">
    <source>
        <dbReference type="SAM" id="MobiDB-lite"/>
    </source>
</evidence>
<reference evidence="3 4" key="1">
    <citation type="submission" date="2010-10" db="EMBL/GenBank/DDBJ databases">
        <authorList>
            <consortium name="The Broad Institute Genome Sequencing Platform"/>
            <person name="Ward D."/>
            <person name="Earl A."/>
            <person name="Feldgarden M."/>
            <person name="Young S.K."/>
            <person name="Gargeya S."/>
            <person name="Zeng Q."/>
            <person name="Alvarado L."/>
            <person name="Berlin A."/>
            <person name="Bochicchio J."/>
            <person name="Chapman S.B."/>
            <person name="Chen Z."/>
            <person name="Freedman E."/>
            <person name="Gellesch M."/>
            <person name="Goldberg J."/>
            <person name="Griggs A."/>
            <person name="Gujja S."/>
            <person name="Heilman E."/>
            <person name="Heiman D."/>
            <person name="Howarth C."/>
            <person name="Mehta T."/>
            <person name="Neiman D."/>
            <person name="Pearson M."/>
            <person name="Roberts A."/>
            <person name="Saif S."/>
            <person name="Shea T."/>
            <person name="Shenoy N."/>
            <person name="Sisk P."/>
            <person name="Stolte C."/>
            <person name="Sykes S."/>
            <person name="White J."/>
            <person name="Yandava C."/>
            <person name="Allen-Vercoe E."/>
            <person name="Sibley C."/>
            <person name="Ambrose C.E."/>
            <person name="Strauss J."/>
            <person name="Daigneault M."/>
            <person name="Haas B."/>
            <person name="Nusbaum C."/>
            <person name="Birren B."/>
        </authorList>
    </citation>
    <scope>NUCLEOTIDE SEQUENCE [LARGE SCALE GENOMIC DNA]</scope>
    <source>
        <strain evidence="3 4">3_1_6</strain>
    </source>
</reference>
<name>E5Y471_BILW3</name>
<dbReference type="Pfam" id="PF11741">
    <property type="entry name" value="AMIN"/>
    <property type="match status" value="1"/>
</dbReference>
<organism evidence="3 4">
    <name type="scientific">Bilophila wadsworthia (strain 3_1_6)</name>
    <dbReference type="NCBI Taxonomy" id="563192"/>
    <lineage>
        <taxon>Bacteria</taxon>
        <taxon>Pseudomonadati</taxon>
        <taxon>Thermodesulfobacteriota</taxon>
        <taxon>Desulfovibrionia</taxon>
        <taxon>Desulfovibrionales</taxon>
        <taxon>Desulfovibrionaceae</taxon>
        <taxon>Bilophila</taxon>
    </lineage>
</organism>
<dbReference type="Proteomes" id="UP000006034">
    <property type="component" value="Unassembled WGS sequence"/>
</dbReference>
<keyword evidence="4" id="KW-1185">Reference proteome</keyword>
<protein>
    <recommendedName>
        <fullName evidence="2">AMIN domain-containing protein</fullName>
    </recommendedName>
</protein>
<proteinExistence type="predicted"/>
<sequence length="292" mass="31168">MNRTRTLLIIGVFMLSLAVLAALEFRVQDEPPSEGQMVTGSLSKDMPALPKLPSLGDSEGNKGGVLVPLDNGTLRGSAAPLDMSAIPPDEETPAGKDKPETAAPAADPAVSAEKPAPAPMGEIAPADTFTEKPKQPVAEEKAPQQEKKAEKAVAEKPAEKPQPKVSEPKQEKEQAKEGVVVLTTKAPAKLAAGQTAITATRLELGKSVVFRMTGAAPIKTKTLLLKDPNRYVVDLQGNWGIQLPRVPKDLWISGIRLGHHEESTRLVFELTRAPVSAKVVKINNTTVEVRIQ</sequence>
<dbReference type="GeneID" id="78086116"/>
<evidence type="ECO:0000313" key="4">
    <source>
        <dbReference type="Proteomes" id="UP000006034"/>
    </source>
</evidence>
<dbReference type="RefSeq" id="WP_005025644.1">
    <property type="nucleotide sequence ID" value="NZ_KE150238.1"/>
</dbReference>